<dbReference type="InterPro" id="IPR032710">
    <property type="entry name" value="NTF2-like_dom_sf"/>
</dbReference>
<dbReference type="KEGG" id="fpv:IA03_04570"/>
<dbReference type="Gene3D" id="3.10.450.50">
    <property type="match status" value="1"/>
</dbReference>
<organism evidence="1 2">
    <name type="scientific">Flavobacterium psychrophilum</name>
    <dbReference type="NCBI Taxonomy" id="96345"/>
    <lineage>
        <taxon>Bacteria</taxon>
        <taxon>Pseudomonadati</taxon>
        <taxon>Bacteroidota</taxon>
        <taxon>Flavobacteriia</taxon>
        <taxon>Flavobacteriales</taxon>
        <taxon>Flavobacteriaceae</taxon>
        <taxon>Flavobacterium</taxon>
    </lineage>
</organism>
<dbReference type="Proteomes" id="UP000596329">
    <property type="component" value="Chromosome"/>
</dbReference>
<evidence type="ECO:0000313" key="1">
    <source>
        <dbReference type="EMBL" id="QRE02928.1"/>
    </source>
</evidence>
<dbReference type="RefSeq" id="WP_011963120.1">
    <property type="nucleotide sequence ID" value="NZ_BCNG01000040.1"/>
</dbReference>
<dbReference type="AlphaFoldDB" id="A0A075SD74"/>
<dbReference type="GeneID" id="66552371"/>
<dbReference type="OMA" id="AHFISIW"/>
<gene>
    <name evidence="1" type="ORF">H0H26_08385</name>
</gene>
<evidence type="ECO:0000313" key="2">
    <source>
        <dbReference type="Proteomes" id="UP000596329"/>
    </source>
</evidence>
<dbReference type="EMBL" id="CP059075">
    <property type="protein sequence ID" value="QRE02928.1"/>
    <property type="molecule type" value="Genomic_DNA"/>
</dbReference>
<sequence>MTAKELVKDFYKSNAFLDSKLLDIYMHADVSLDWNSSKGFIQMNKEEMVKIIDQMSKAYHSSRIYITHLLEDNNKITVRYNHYVKTIENPREEMILANFMVIWEIKDEKLYRGFQMSQLS</sequence>
<dbReference type="KEGG" id="fpw:IA04_04485"/>
<dbReference type="KEGG" id="fpc:FPSM_01373"/>
<dbReference type="KEGG" id="fpq:IB65_04480"/>
<protein>
    <submittedName>
        <fullName evidence="1">Nuclear transport factor 2 family protein</fullName>
    </submittedName>
</protein>
<dbReference type="KEGG" id="fpk:IA06_04520"/>
<reference evidence="1 2" key="1">
    <citation type="submission" date="2020-07" db="EMBL/GenBank/DDBJ databases">
        <title>Genomic characterization of Flavobacterium psychrophilum strains.</title>
        <authorList>
            <person name="Castillo D."/>
            <person name="Jorgensen J."/>
            <person name="Middelboe M."/>
        </authorList>
    </citation>
    <scope>NUCLEOTIDE SEQUENCE [LARGE SCALE GENOMIC DNA]</scope>
    <source>
        <strain evidence="1 2">FPS-R7</strain>
    </source>
</reference>
<name>A0A075SD74_FLAPS</name>
<proteinExistence type="predicted"/>
<dbReference type="SUPFAM" id="SSF54427">
    <property type="entry name" value="NTF2-like"/>
    <property type="match status" value="1"/>
</dbReference>
<accession>A0A075SD74</accession>